<dbReference type="OrthoDB" id="9806127at2"/>
<keyword evidence="6 13" id="KW-0812">Transmembrane</keyword>
<dbReference type="PROSITE" id="PS50893">
    <property type="entry name" value="ABC_TRANSPORTER_2"/>
    <property type="match status" value="1"/>
</dbReference>
<dbReference type="SUPFAM" id="SSF52540">
    <property type="entry name" value="P-loop containing nucleoside triphosphate hydrolases"/>
    <property type="match status" value="1"/>
</dbReference>
<evidence type="ECO:0000256" key="12">
    <source>
        <dbReference type="ARBA" id="ARBA00040960"/>
    </source>
</evidence>
<feature type="transmembrane region" description="Helical" evidence="13">
    <location>
        <begin position="63"/>
        <end position="84"/>
    </location>
</feature>
<evidence type="ECO:0000256" key="13">
    <source>
        <dbReference type="SAM" id="Phobius"/>
    </source>
</evidence>
<dbReference type="EC" id="7.6.2.2" evidence="3"/>
<dbReference type="PANTHER" id="PTHR43394:SF1">
    <property type="entry name" value="ATP-BINDING CASSETTE SUB-FAMILY B MEMBER 10, MITOCHONDRIAL"/>
    <property type="match status" value="1"/>
</dbReference>
<dbReference type="InterPro" id="IPR003439">
    <property type="entry name" value="ABC_transporter-like_ATP-bd"/>
</dbReference>
<keyword evidence="17" id="KW-1185">Reference proteome</keyword>
<dbReference type="RefSeq" id="WP_158349565.1">
    <property type="nucleotide sequence ID" value="NZ_CP032996.1"/>
</dbReference>
<dbReference type="GO" id="GO:0005737">
    <property type="term" value="C:cytoplasm"/>
    <property type="evidence" value="ECO:0007669"/>
    <property type="project" value="UniProtKB-ARBA"/>
</dbReference>
<feature type="transmembrane region" description="Helical" evidence="13">
    <location>
        <begin position="146"/>
        <end position="163"/>
    </location>
</feature>
<protein>
    <recommendedName>
        <fullName evidence="12">Multidrug resistance-like ATP-binding protein MdlB</fullName>
        <ecNumber evidence="3">7.6.2.2</ecNumber>
    </recommendedName>
</protein>
<evidence type="ECO:0000256" key="5">
    <source>
        <dbReference type="ARBA" id="ARBA00022475"/>
    </source>
</evidence>
<evidence type="ECO:0000256" key="1">
    <source>
        <dbReference type="ARBA" id="ARBA00004651"/>
    </source>
</evidence>
<dbReference type="GO" id="GO:0005524">
    <property type="term" value="F:ATP binding"/>
    <property type="evidence" value="ECO:0007669"/>
    <property type="project" value="UniProtKB-KW"/>
</dbReference>
<dbReference type="InterPro" id="IPR027417">
    <property type="entry name" value="P-loop_NTPase"/>
</dbReference>
<dbReference type="InterPro" id="IPR036640">
    <property type="entry name" value="ABC1_TM_sf"/>
</dbReference>
<feature type="domain" description="ABC transporter" evidence="14">
    <location>
        <begin position="341"/>
        <end position="575"/>
    </location>
</feature>
<dbReference type="GO" id="GO:0015421">
    <property type="term" value="F:ABC-type oligopeptide transporter activity"/>
    <property type="evidence" value="ECO:0007669"/>
    <property type="project" value="TreeGrafter"/>
</dbReference>
<keyword evidence="7" id="KW-0547">Nucleotide-binding</keyword>
<reference evidence="16 17" key="1">
    <citation type="submission" date="2018-10" db="EMBL/GenBank/DDBJ databases">
        <title>Comparative functional genomics of the obligate endosymbiont Buchnera aphidicola.</title>
        <authorList>
            <person name="Chong R.A."/>
        </authorList>
    </citation>
    <scope>NUCLEOTIDE SEQUENCE [LARGE SCALE GENOMIC DNA]</scope>
    <source>
        <strain evidence="16 17">Tma</strain>
    </source>
</reference>
<dbReference type="CDD" id="cd18544">
    <property type="entry name" value="ABC_6TM_TmrA_like"/>
    <property type="match status" value="1"/>
</dbReference>
<dbReference type="InterPro" id="IPR039421">
    <property type="entry name" value="Type_1_exporter"/>
</dbReference>
<evidence type="ECO:0000256" key="8">
    <source>
        <dbReference type="ARBA" id="ARBA00022840"/>
    </source>
</evidence>
<feature type="domain" description="ABC transmembrane type-1" evidence="15">
    <location>
        <begin position="26"/>
        <end position="310"/>
    </location>
</feature>
<evidence type="ECO:0000256" key="7">
    <source>
        <dbReference type="ARBA" id="ARBA00022741"/>
    </source>
</evidence>
<dbReference type="Pfam" id="PF00005">
    <property type="entry name" value="ABC_tran"/>
    <property type="match status" value="1"/>
</dbReference>
<dbReference type="GO" id="GO:0008559">
    <property type="term" value="F:ABC-type xenobiotic transporter activity"/>
    <property type="evidence" value="ECO:0007669"/>
    <property type="project" value="UniProtKB-EC"/>
</dbReference>
<feature type="transmembrane region" description="Helical" evidence="13">
    <location>
        <begin position="169"/>
        <end position="188"/>
    </location>
</feature>
<name>A0A4D6YDJ7_9GAMM</name>
<sequence>MANLIRGWPTLKRLLRYGKDHKKIIIIAFSILFIASCSEILGPVLISYFINNILTKKILKKKIILIFFFLYLITQITSMILNYFQTVFFNKIAIKIIQKLRIEIISSTLYQPLFFFNEQPIGKIVSIITNDTEVIKELYDTVLTNIFKNISLISVTLFTMYILNWKMAIISTILFPLVVIIIFIYQYYSAPILRKIRIYLGKINHEFNEVINGMFLIQEFSQEKKFEKSIKYTSKLHYESKIKVLKLEGFLLRPLISFFSSLILCGLMVLFILSPNGKLGIGTLYAFISYLNRLNEPLITITTQQSILQQAIVAGERIFNIIDSKKQEYGNDSIQLNTGSINISNVNFQYNKKSPMILNNINLKINSKNFISIVGKTGSGKSTLINLLMGYYPVTNGIIYLDNRPISSLSYKVLRHGICMVQQEPIIFTGTIKSNITLGKNISKKEIWKVLKTVQLYSFVKSLPNQMDFILKEKGNNLSIGQKQLLSIARILILKPKILILDEATASIDSETEQLIQKTLISIRKKSTLIIIAHRLSTIIKSDKIVVLKNGNIVEIGNHKTLIKNKKTYYKMYNMK</sequence>
<feature type="transmembrane region" description="Helical" evidence="13">
    <location>
        <begin position="24"/>
        <end position="51"/>
    </location>
</feature>
<evidence type="ECO:0000256" key="4">
    <source>
        <dbReference type="ARBA" id="ARBA00022448"/>
    </source>
</evidence>
<dbReference type="PANTHER" id="PTHR43394">
    <property type="entry name" value="ATP-DEPENDENT PERMEASE MDL1, MITOCHONDRIAL"/>
    <property type="match status" value="1"/>
</dbReference>
<dbReference type="Proteomes" id="UP000298603">
    <property type="component" value="Chromosome"/>
</dbReference>
<evidence type="ECO:0000259" key="14">
    <source>
        <dbReference type="PROSITE" id="PS50893"/>
    </source>
</evidence>
<dbReference type="GO" id="GO:0016887">
    <property type="term" value="F:ATP hydrolysis activity"/>
    <property type="evidence" value="ECO:0007669"/>
    <property type="project" value="InterPro"/>
</dbReference>
<dbReference type="PROSITE" id="PS50929">
    <property type="entry name" value="ABC_TM1F"/>
    <property type="match status" value="1"/>
</dbReference>
<dbReference type="SUPFAM" id="SSF90123">
    <property type="entry name" value="ABC transporter transmembrane region"/>
    <property type="match status" value="1"/>
</dbReference>
<evidence type="ECO:0000313" key="17">
    <source>
        <dbReference type="Proteomes" id="UP000298603"/>
    </source>
</evidence>
<comment type="similarity">
    <text evidence="2">Belongs to the ABC transporter superfamily. Drug exporter-2 (TC 3.A.1.117) family.</text>
</comment>
<dbReference type="Gene3D" id="3.40.50.300">
    <property type="entry name" value="P-loop containing nucleotide triphosphate hydrolases"/>
    <property type="match status" value="1"/>
</dbReference>
<dbReference type="FunFam" id="3.40.50.300:FF:000604">
    <property type="entry name" value="ABC transporter B family member 28"/>
    <property type="match status" value="1"/>
</dbReference>
<keyword evidence="5" id="KW-1003">Cell membrane</keyword>
<comment type="catalytic activity">
    <reaction evidence="11">
        <text>ATP + H2O + xenobioticSide 1 = ADP + phosphate + xenobioticSide 2.</text>
        <dbReference type="EC" id="7.6.2.2"/>
    </reaction>
</comment>
<dbReference type="Gene3D" id="1.20.1560.10">
    <property type="entry name" value="ABC transporter type 1, transmembrane domain"/>
    <property type="match status" value="1"/>
</dbReference>
<dbReference type="InterPro" id="IPR003593">
    <property type="entry name" value="AAA+_ATPase"/>
</dbReference>
<keyword evidence="10 13" id="KW-0472">Membrane</keyword>
<evidence type="ECO:0000256" key="3">
    <source>
        <dbReference type="ARBA" id="ARBA00012191"/>
    </source>
</evidence>
<comment type="subcellular location">
    <subcellularLocation>
        <location evidence="1">Cell membrane</location>
        <topology evidence="1">Multi-pass membrane protein</topology>
    </subcellularLocation>
</comment>
<dbReference type="EMBL" id="CP032996">
    <property type="protein sequence ID" value="QCI27299.1"/>
    <property type="molecule type" value="Genomic_DNA"/>
</dbReference>
<evidence type="ECO:0000256" key="10">
    <source>
        <dbReference type="ARBA" id="ARBA00023136"/>
    </source>
</evidence>
<dbReference type="AlphaFoldDB" id="A0A4D6YDJ7"/>
<evidence type="ECO:0000256" key="11">
    <source>
        <dbReference type="ARBA" id="ARBA00034018"/>
    </source>
</evidence>
<gene>
    <name evidence="16" type="ORF">D9V81_01605</name>
</gene>
<evidence type="ECO:0000256" key="9">
    <source>
        <dbReference type="ARBA" id="ARBA00022989"/>
    </source>
</evidence>
<evidence type="ECO:0000259" key="15">
    <source>
        <dbReference type="PROSITE" id="PS50929"/>
    </source>
</evidence>
<keyword evidence="8 16" id="KW-0067">ATP-binding</keyword>
<organism evidence="16 17">
    <name type="scientific">Buchnera aphidicola</name>
    <name type="common">Therioaphis trifolii</name>
    <dbReference type="NCBI Taxonomy" id="1241884"/>
    <lineage>
        <taxon>Bacteria</taxon>
        <taxon>Pseudomonadati</taxon>
        <taxon>Pseudomonadota</taxon>
        <taxon>Gammaproteobacteria</taxon>
        <taxon>Enterobacterales</taxon>
        <taxon>Erwiniaceae</taxon>
        <taxon>Buchnera</taxon>
    </lineage>
</organism>
<evidence type="ECO:0000256" key="2">
    <source>
        <dbReference type="ARBA" id="ARBA00006526"/>
    </source>
</evidence>
<dbReference type="Pfam" id="PF00664">
    <property type="entry name" value="ABC_membrane"/>
    <property type="match status" value="1"/>
</dbReference>
<keyword evidence="4" id="KW-0813">Transport</keyword>
<keyword evidence="9 13" id="KW-1133">Transmembrane helix</keyword>
<dbReference type="SMART" id="SM00382">
    <property type="entry name" value="AAA"/>
    <property type="match status" value="1"/>
</dbReference>
<accession>A0A4D6YDJ7</accession>
<evidence type="ECO:0000256" key="6">
    <source>
        <dbReference type="ARBA" id="ARBA00022692"/>
    </source>
</evidence>
<dbReference type="InterPro" id="IPR011527">
    <property type="entry name" value="ABC1_TM_dom"/>
</dbReference>
<dbReference type="NCBIfam" id="NF008056">
    <property type="entry name" value="PRK10790.1"/>
    <property type="match status" value="1"/>
</dbReference>
<proteinExistence type="inferred from homology"/>
<evidence type="ECO:0000313" key="16">
    <source>
        <dbReference type="EMBL" id="QCI27299.1"/>
    </source>
</evidence>
<dbReference type="GO" id="GO:0005886">
    <property type="term" value="C:plasma membrane"/>
    <property type="evidence" value="ECO:0007669"/>
    <property type="project" value="UniProtKB-SubCell"/>
</dbReference>
<feature type="transmembrane region" description="Helical" evidence="13">
    <location>
        <begin position="250"/>
        <end position="273"/>
    </location>
</feature>